<accession>A0A2Z4U778</accession>
<evidence type="ECO:0000256" key="1">
    <source>
        <dbReference type="PIRSR" id="PIRSR605754-1"/>
    </source>
</evidence>
<dbReference type="GO" id="GO:0016787">
    <property type="term" value="F:hydrolase activity"/>
    <property type="evidence" value="ECO:0007669"/>
    <property type="project" value="UniProtKB-KW"/>
</dbReference>
<proteinExistence type="predicted"/>
<dbReference type="Gene3D" id="2.40.260.10">
    <property type="entry name" value="Sortase"/>
    <property type="match status" value="1"/>
</dbReference>
<name>A0A2Z4U778_9FIRM</name>
<dbReference type="CDD" id="cd05826">
    <property type="entry name" value="Sortase_B"/>
    <property type="match status" value="1"/>
</dbReference>
<protein>
    <submittedName>
        <fullName evidence="3">SrtB family sortase</fullName>
    </submittedName>
</protein>
<evidence type="ECO:0000256" key="2">
    <source>
        <dbReference type="SAM" id="Phobius"/>
    </source>
</evidence>
<dbReference type="AlphaFoldDB" id="A0A2Z4U778"/>
<dbReference type="NCBIfam" id="TIGR03064">
    <property type="entry name" value="sortase_srtB"/>
    <property type="match status" value="1"/>
</dbReference>
<keyword evidence="2" id="KW-0472">Membrane</keyword>
<keyword evidence="4" id="KW-1185">Reference proteome</keyword>
<dbReference type="InterPro" id="IPR023365">
    <property type="entry name" value="Sortase_dom-sf"/>
</dbReference>
<organism evidence="3 4">
    <name type="scientific">Blautia argi</name>
    <dbReference type="NCBI Taxonomy" id="1912897"/>
    <lineage>
        <taxon>Bacteria</taxon>
        <taxon>Bacillati</taxon>
        <taxon>Bacillota</taxon>
        <taxon>Clostridia</taxon>
        <taxon>Lachnospirales</taxon>
        <taxon>Lachnospiraceae</taxon>
        <taxon>Blautia</taxon>
    </lineage>
</organism>
<dbReference type="SUPFAM" id="SSF63817">
    <property type="entry name" value="Sortase"/>
    <property type="match status" value="1"/>
</dbReference>
<feature type="active site" description="Acyl-thioester intermediate" evidence="1">
    <location>
        <position position="241"/>
    </location>
</feature>
<keyword evidence="2" id="KW-1133">Transmembrane helix</keyword>
<dbReference type="EMBL" id="CP030280">
    <property type="protein sequence ID" value="AWY96907.1"/>
    <property type="molecule type" value="Genomic_DNA"/>
</dbReference>
<keyword evidence="2" id="KW-0812">Transmembrane</keyword>
<dbReference type="KEGG" id="blau:DQQ01_00575"/>
<dbReference type="Proteomes" id="UP000250003">
    <property type="component" value="Chromosome"/>
</dbReference>
<dbReference type="InterPro" id="IPR009835">
    <property type="entry name" value="SrtB"/>
</dbReference>
<dbReference type="OrthoDB" id="9806013at2"/>
<feature type="active site" description="Proton donor/acceptor" evidence="1">
    <location>
        <position position="147"/>
    </location>
</feature>
<evidence type="ECO:0000313" key="3">
    <source>
        <dbReference type="EMBL" id="AWY96907.1"/>
    </source>
</evidence>
<evidence type="ECO:0000313" key="4">
    <source>
        <dbReference type="Proteomes" id="UP000250003"/>
    </source>
</evidence>
<feature type="transmembrane region" description="Helical" evidence="2">
    <location>
        <begin position="31"/>
        <end position="51"/>
    </location>
</feature>
<sequence>MCFSGSHKKTQNIRKIVKNAKKIIRIADKTVNWLIVLCFMPLLLYGLYGLWDSKQINQQADASLYETYKPNSKDFISFAELQKKNPEVIGWITVDGTQIDYPLVQGEDNSKYVNTDPLGAFSLSGSIFLDCNNQKDFSDMNSIIYGHHMEKDAMFGEVEYYQEPSYFKKHAHGKLYYGGKWHEVEFFAFLHADAYDSVLYNTQLQKETDTLLYLDYVRQNASYFEELSFQKSERFVTLSTCTSDSTNGRHLLVGRIQEEIQKEQGDLQYEKK</sequence>
<gene>
    <name evidence="3" type="primary">srtB</name>
    <name evidence="3" type="ORF">DQQ01_00575</name>
</gene>
<reference evidence="4" key="1">
    <citation type="submission" date="2018-06" db="EMBL/GenBank/DDBJ databases">
        <title>Description of Blautia argi sp. nov., a new anaerobic isolated from dog feces.</title>
        <authorList>
            <person name="Chang Y.-H."/>
            <person name="Paek J."/>
            <person name="Shin Y."/>
        </authorList>
    </citation>
    <scope>NUCLEOTIDE SEQUENCE [LARGE SCALE GENOMIC DNA]</scope>
    <source>
        <strain evidence="4">KCTC 15426</strain>
    </source>
</reference>